<dbReference type="Pfam" id="PF11790">
    <property type="entry name" value="Glyco_hydro_cc"/>
    <property type="match status" value="1"/>
</dbReference>
<organism evidence="4 5">
    <name type="scientific">Malassezia globosa (strain ATCC MYA-4612 / CBS 7966)</name>
    <name type="common">Dandruff-associated fungus</name>
    <dbReference type="NCBI Taxonomy" id="425265"/>
    <lineage>
        <taxon>Eukaryota</taxon>
        <taxon>Fungi</taxon>
        <taxon>Dikarya</taxon>
        <taxon>Basidiomycota</taxon>
        <taxon>Ustilaginomycotina</taxon>
        <taxon>Malasseziomycetes</taxon>
        <taxon>Malasseziales</taxon>
        <taxon>Malasseziaceae</taxon>
        <taxon>Malassezia</taxon>
    </lineage>
</organism>
<dbReference type="InParanoid" id="A8Q6R4"/>
<feature type="domain" description="Asl1-like glycosyl hydrolase catalytic" evidence="3">
    <location>
        <begin position="154"/>
        <end position="387"/>
    </location>
</feature>
<dbReference type="VEuPathDB" id="FungiDB:MGL_3038"/>
<feature type="signal peptide" evidence="2">
    <location>
        <begin position="1"/>
        <end position="21"/>
    </location>
</feature>
<dbReference type="RefSeq" id="XP_001730052.1">
    <property type="nucleotide sequence ID" value="XM_001730000.1"/>
</dbReference>
<dbReference type="Gene3D" id="3.20.20.80">
    <property type="entry name" value="Glycosidases"/>
    <property type="match status" value="1"/>
</dbReference>
<dbReference type="GO" id="GO:0009277">
    <property type="term" value="C:fungal-type cell wall"/>
    <property type="evidence" value="ECO:0007669"/>
    <property type="project" value="TreeGrafter"/>
</dbReference>
<keyword evidence="2" id="KW-0732">Signal</keyword>
<dbReference type="KEGG" id="mgl:MGL_3038"/>
<keyword evidence="5" id="KW-1185">Reference proteome</keyword>
<dbReference type="GeneID" id="5854359"/>
<dbReference type="PANTHER" id="PTHR34154:SF3">
    <property type="entry name" value="ALKALI-SENSITIVE LINKAGE PROTEIN 1"/>
    <property type="match status" value="1"/>
</dbReference>
<dbReference type="STRING" id="425265.A8Q6R4"/>
<dbReference type="Proteomes" id="UP000008837">
    <property type="component" value="Unassembled WGS sequence"/>
</dbReference>
<accession>A8Q6R4</accession>
<feature type="chain" id="PRO_5002725489" description="Asl1-like glycosyl hydrolase catalytic domain-containing protein" evidence="2">
    <location>
        <begin position="22"/>
        <end position="397"/>
    </location>
</feature>
<evidence type="ECO:0000313" key="4">
    <source>
        <dbReference type="EMBL" id="EDP42838.1"/>
    </source>
</evidence>
<evidence type="ECO:0000256" key="1">
    <source>
        <dbReference type="SAM" id="MobiDB-lite"/>
    </source>
</evidence>
<dbReference type="EMBL" id="AAYY01000010">
    <property type="protein sequence ID" value="EDP42838.1"/>
    <property type="molecule type" value="Genomic_DNA"/>
</dbReference>
<dbReference type="OMA" id="KRCKPRS"/>
<dbReference type="InterPro" id="IPR053183">
    <property type="entry name" value="ASL1"/>
</dbReference>
<feature type="compositionally biased region" description="Low complexity" evidence="1">
    <location>
        <begin position="96"/>
        <end position="109"/>
    </location>
</feature>
<feature type="region of interest" description="Disordered" evidence="1">
    <location>
        <begin position="58"/>
        <end position="109"/>
    </location>
</feature>
<proteinExistence type="predicted"/>
<dbReference type="InterPro" id="IPR024655">
    <property type="entry name" value="Asl1_glyco_hydro_catalytic"/>
</dbReference>
<name>A8Q6R4_MALGO</name>
<sequence>MKSNLLFILHTLALSALVADASFSRRRPHDNIVHRRDFGGGGILHDFENDVSSLFGGFTQDPGASSTSSSTSLSPSSSSSSASASTNTRTRAAEVSSSTPDASSSASSSTGFNLGHGLSSWLNGIFGGQSNPTTVTYMTNPRDGRLLGGKPKMGLAWPNGGSMNITRFLNSKISWFYSWDSVPGFSPVPDNVTFCPMLWGSSKAGKFKRHVTDNPESHTNSGKCVMAMNEVNQQGQAKMSEGTACSLMREYILPLKDHDYYVVSPVTTNAPSGKKWMQNFRESCSDVWDNINAVAVHFYGTNTTEFKDYVVDWHQTFNKPVWVTEYACQNFNGGDQCSDSKVFNFHMEMSVWFDEQDFVEAYAPFGVMQNMQDVNTANQLVENGNPNLMFNTLSGLP</sequence>
<evidence type="ECO:0000313" key="5">
    <source>
        <dbReference type="Proteomes" id="UP000008837"/>
    </source>
</evidence>
<dbReference type="OrthoDB" id="5959761at2759"/>
<reference evidence="4 5" key="1">
    <citation type="journal article" date="2007" name="Proc. Natl. Acad. Sci. U.S.A.">
        <title>Dandruff-associated Malassezia genomes reveal convergent and divergent virulence traits shared with plant and human fungal pathogens.</title>
        <authorList>
            <person name="Xu J."/>
            <person name="Saunders C.W."/>
            <person name="Hu P."/>
            <person name="Grant R.A."/>
            <person name="Boekhout T."/>
            <person name="Kuramae E.E."/>
            <person name="Kronstad J.W."/>
            <person name="Deangelis Y.M."/>
            <person name="Reeder N.L."/>
            <person name="Johnstone K.R."/>
            <person name="Leland M."/>
            <person name="Fieno A.M."/>
            <person name="Begley W.M."/>
            <person name="Sun Y."/>
            <person name="Lacey M.P."/>
            <person name="Chaudhary T."/>
            <person name="Keough T."/>
            <person name="Chu L."/>
            <person name="Sears R."/>
            <person name="Yuan B."/>
            <person name="Dawson T.L.Jr."/>
        </authorList>
    </citation>
    <scope>NUCLEOTIDE SEQUENCE [LARGE SCALE GENOMIC DNA]</scope>
    <source>
        <strain evidence="5">ATCC MYA-4612 / CBS 7966</strain>
    </source>
</reference>
<dbReference type="InterPro" id="IPR017853">
    <property type="entry name" value="GH"/>
</dbReference>
<comment type="caution">
    <text evidence="4">The sequence shown here is derived from an EMBL/GenBank/DDBJ whole genome shotgun (WGS) entry which is preliminary data.</text>
</comment>
<dbReference type="SUPFAM" id="SSF51445">
    <property type="entry name" value="(Trans)glycosidases"/>
    <property type="match status" value="1"/>
</dbReference>
<evidence type="ECO:0000256" key="2">
    <source>
        <dbReference type="SAM" id="SignalP"/>
    </source>
</evidence>
<protein>
    <recommendedName>
        <fullName evidence="3">Asl1-like glycosyl hydrolase catalytic domain-containing protein</fullName>
    </recommendedName>
</protein>
<dbReference type="AlphaFoldDB" id="A8Q6R4"/>
<gene>
    <name evidence="4" type="ORF">MGL_3038</name>
</gene>
<dbReference type="GO" id="GO:0071966">
    <property type="term" value="P:fungal-type cell wall polysaccharide metabolic process"/>
    <property type="evidence" value="ECO:0007669"/>
    <property type="project" value="TreeGrafter"/>
</dbReference>
<evidence type="ECO:0000259" key="3">
    <source>
        <dbReference type="Pfam" id="PF11790"/>
    </source>
</evidence>
<dbReference type="PANTHER" id="PTHR34154">
    <property type="entry name" value="ALKALI-SENSITIVE LINKAGE PROTEIN 1"/>
    <property type="match status" value="1"/>
</dbReference>
<feature type="compositionally biased region" description="Low complexity" evidence="1">
    <location>
        <begin position="64"/>
        <end position="90"/>
    </location>
</feature>